<organism evidence="7 8">
    <name type="scientific">Aspergillus kawachii</name>
    <name type="common">White koji mold</name>
    <name type="synonym">Aspergillus awamori var. kawachi</name>
    <dbReference type="NCBI Taxonomy" id="1069201"/>
    <lineage>
        <taxon>Eukaryota</taxon>
        <taxon>Fungi</taxon>
        <taxon>Dikarya</taxon>
        <taxon>Ascomycota</taxon>
        <taxon>Pezizomycotina</taxon>
        <taxon>Eurotiomycetes</taxon>
        <taxon>Eurotiomycetidae</taxon>
        <taxon>Eurotiales</taxon>
        <taxon>Aspergillaceae</taxon>
        <taxon>Aspergillus</taxon>
        <taxon>Aspergillus subgen. Circumdati</taxon>
    </lineage>
</organism>
<dbReference type="InterPro" id="IPR052035">
    <property type="entry name" value="ZnF_BED_domain_contain"/>
</dbReference>
<evidence type="ECO:0000256" key="1">
    <source>
        <dbReference type="ARBA" id="ARBA00004123"/>
    </source>
</evidence>
<keyword evidence="2" id="KW-0479">Metal-binding</keyword>
<dbReference type="KEGG" id="aluc:AKAW2_40266S"/>
<feature type="domain" description="HAT C-terminal dimerisation" evidence="6">
    <location>
        <begin position="425"/>
        <end position="494"/>
    </location>
</feature>
<evidence type="ECO:0000313" key="7">
    <source>
        <dbReference type="EMBL" id="BCR98583.1"/>
    </source>
</evidence>
<dbReference type="RefSeq" id="XP_041542349.1">
    <property type="nucleotide sequence ID" value="XM_041688578.1"/>
</dbReference>
<evidence type="ECO:0000256" key="2">
    <source>
        <dbReference type="ARBA" id="ARBA00022723"/>
    </source>
</evidence>
<evidence type="ECO:0000259" key="6">
    <source>
        <dbReference type="Pfam" id="PF05699"/>
    </source>
</evidence>
<dbReference type="SUPFAM" id="SSF53098">
    <property type="entry name" value="Ribonuclease H-like"/>
    <property type="match status" value="1"/>
</dbReference>
<protein>
    <recommendedName>
        <fullName evidence="6">HAT C-terminal dimerisation domain-containing protein</fullName>
    </recommendedName>
</protein>
<dbReference type="PANTHER" id="PTHR46481:SF10">
    <property type="entry name" value="ZINC FINGER BED DOMAIN-CONTAINING PROTEIN 39"/>
    <property type="match status" value="1"/>
</dbReference>
<dbReference type="Pfam" id="PF05699">
    <property type="entry name" value="Dimer_Tnp_hAT"/>
    <property type="match status" value="1"/>
</dbReference>
<dbReference type="GO" id="GO:0046983">
    <property type="term" value="F:protein dimerization activity"/>
    <property type="evidence" value="ECO:0007669"/>
    <property type="project" value="InterPro"/>
</dbReference>
<dbReference type="OrthoDB" id="4225352at2759"/>
<sequence length="584" mass="66774">MAQSTISFAGALKDQLDYLIGMSIFTNARPFSLFDDIYLRRLLRKLNPDYTPPDRHRISGDTLGKCYERQRILVLQELRNTRYLNITINETTNITNDRMVTLSFNLRDKSLFYCLENFGDCVFDAQAVADWIYSKMESFLAAEGSVGDWNRLNSLSTDATATMRSVCQILSEKPELRHLFCIPCDSHGLQLIIKDLLHLPRIHEAFSVATKIVTYFRSSAKQLASLRTFQQQIYSEARSLLAAVITRQGSQYDMLYSIKRSSEALKAWAVAALSSGDAKVSIIQIILYRKDLWLEIDNLLALLEPLHKAQKASEAQNTDIMMVTKRWLDLQVHFEAQIMVSLFGEDIRSYLFNENSSWFNRFNRQVSPLHWAAYYLHPQNAGDDVPLPSNIISALDKVIEKYAGEGGVNSFYYFRNKEEGFYAPDIWKQKRPLDFWLRAKDMAPDLAQFAIRLFNTTANSVAAERTFGAMKLQHTKLLNHLNPKQTERLVFLHMNTRALEAAEGKGNKDIDLVEPDILDQEEMARTQIFQDTTLLDDQVETPRSNDHEADAARSLPLAPPQVLGKRPWEAQASEPIPKRKLASV</sequence>
<dbReference type="Proteomes" id="UP000661280">
    <property type="component" value="Chromosome 4"/>
</dbReference>
<gene>
    <name evidence="7" type="ORF">AKAW2_40266S</name>
</gene>
<dbReference type="InterPro" id="IPR008906">
    <property type="entry name" value="HATC_C_dom"/>
</dbReference>
<keyword evidence="8" id="KW-1185">Reference proteome</keyword>
<dbReference type="GeneID" id="64959908"/>
<reference evidence="7" key="2">
    <citation type="submission" date="2021-02" db="EMBL/GenBank/DDBJ databases">
        <title>Aspergillus luchuensis mut. kawachii IFO 4304 genome sequence.</title>
        <authorList>
            <person name="Mori K."/>
            <person name="Kadooka C."/>
            <person name="Goto M."/>
            <person name="Futagami T."/>
        </authorList>
    </citation>
    <scope>NUCLEOTIDE SEQUENCE</scope>
    <source>
        <strain evidence="7">IFO 4308</strain>
    </source>
</reference>
<comment type="subcellular location">
    <subcellularLocation>
        <location evidence="1">Nucleus</location>
    </subcellularLocation>
</comment>
<dbReference type="EMBL" id="AP024428">
    <property type="protein sequence ID" value="BCR98583.1"/>
    <property type="molecule type" value="Genomic_DNA"/>
</dbReference>
<dbReference type="InterPro" id="IPR012337">
    <property type="entry name" value="RNaseH-like_sf"/>
</dbReference>
<dbReference type="AlphaFoldDB" id="A0A7R8AAC7"/>
<accession>A0A7R8AAC7</accession>
<keyword evidence="4" id="KW-0862">Zinc</keyword>
<dbReference type="GO" id="GO:0008270">
    <property type="term" value="F:zinc ion binding"/>
    <property type="evidence" value="ECO:0007669"/>
    <property type="project" value="UniProtKB-KW"/>
</dbReference>
<keyword evidence="5" id="KW-0539">Nucleus</keyword>
<dbReference type="PANTHER" id="PTHR46481">
    <property type="entry name" value="ZINC FINGER BED DOMAIN-CONTAINING PROTEIN 4"/>
    <property type="match status" value="1"/>
</dbReference>
<evidence type="ECO:0000313" key="8">
    <source>
        <dbReference type="Proteomes" id="UP000661280"/>
    </source>
</evidence>
<evidence type="ECO:0000256" key="4">
    <source>
        <dbReference type="ARBA" id="ARBA00022833"/>
    </source>
</evidence>
<reference evidence="7" key="1">
    <citation type="submission" date="2021-01" db="EMBL/GenBank/DDBJ databases">
        <authorList>
            <consortium name="Aspergillus luchuensis mut. kawachii IFO 4304 genome sequencing consortium"/>
            <person name="Kazuki M."/>
            <person name="Futagami T."/>
        </authorList>
    </citation>
    <scope>NUCLEOTIDE SEQUENCE</scope>
    <source>
        <strain evidence="7">IFO 4308</strain>
    </source>
</reference>
<evidence type="ECO:0000256" key="3">
    <source>
        <dbReference type="ARBA" id="ARBA00022771"/>
    </source>
</evidence>
<evidence type="ECO:0000256" key="5">
    <source>
        <dbReference type="ARBA" id="ARBA00023242"/>
    </source>
</evidence>
<dbReference type="GO" id="GO:0005634">
    <property type="term" value="C:nucleus"/>
    <property type="evidence" value="ECO:0007669"/>
    <property type="project" value="UniProtKB-SubCell"/>
</dbReference>
<name>A0A7R8AAC7_ASPKA</name>
<proteinExistence type="predicted"/>
<keyword evidence="3" id="KW-0863">Zinc-finger</keyword>